<dbReference type="AlphaFoldDB" id="A0AAD9AKX3"/>
<comment type="caution">
    <text evidence="1">The sequence shown here is derived from an EMBL/GenBank/DDBJ whole genome shotgun (WGS) entry which is preliminary data.</text>
</comment>
<organism evidence="1 2">
    <name type="scientific">Colletotrichum chrysophilum</name>
    <dbReference type="NCBI Taxonomy" id="1836956"/>
    <lineage>
        <taxon>Eukaryota</taxon>
        <taxon>Fungi</taxon>
        <taxon>Dikarya</taxon>
        <taxon>Ascomycota</taxon>
        <taxon>Pezizomycotina</taxon>
        <taxon>Sordariomycetes</taxon>
        <taxon>Hypocreomycetidae</taxon>
        <taxon>Glomerellales</taxon>
        <taxon>Glomerellaceae</taxon>
        <taxon>Colletotrichum</taxon>
        <taxon>Colletotrichum gloeosporioides species complex</taxon>
    </lineage>
</organism>
<evidence type="ECO:0000313" key="2">
    <source>
        <dbReference type="Proteomes" id="UP001243330"/>
    </source>
</evidence>
<dbReference type="EMBL" id="JAQOWY010000143">
    <property type="protein sequence ID" value="KAK1849459.1"/>
    <property type="molecule type" value="Genomic_DNA"/>
</dbReference>
<accession>A0AAD9AKX3</accession>
<keyword evidence="2" id="KW-1185">Reference proteome</keyword>
<name>A0AAD9AKX3_9PEZI</name>
<sequence>MSAFAVRSDDPSTIYVCRPVNDIVAHDSTVLPSQHITSSTWDRNGSLEWPLIRTTKKAKDANQLAFG</sequence>
<protein>
    <submittedName>
        <fullName evidence="1">Uncharacterized protein</fullName>
    </submittedName>
</protein>
<reference evidence="1" key="1">
    <citation type="submission" date="2023-01" db="EMBL/GenBank/DDBJ databases">
        <title>Colletotrichum chrysophilum M932 genome sequence.</title>
        <authorList>
            <person name="Baroncelli R."/>
        </authorList>
    </citation>
    <scope>NUCLEOTIDE SEQUENCE</scope>
    <source>
        <strain evidence="1">M932</strain>
    </source>
</reference>
<dbReference type="Proteomes" id="UP001243330">
    <property type="component" value="Unassembled WGS sequence"/>
</dbReference>
<gene>
    <name evidence="1" type="ORF">CCHR01_07904</name>
</gene>
<evidence type="ECO:0000313" key="1">
    <source>
        <dbReference type="EMBL" id="KAK1849459.1"/>
    </source>
</evidence>
<proteinExistence type="predicted"/>